<protein>
    <recommendedName>
        <fullName evidence="4">Sigma-70 family RNA polymerase sigma factor</fullName>
    </recommendedName>
</protein>
<dbReference type="Proteomes" id="UP001145109">
    <property type="component" value="Unassembled WGS sequence"/>
</dbReference>
<name>A0AA37QCB8_9FIRM</name>
<proteinExistence type="predicted"/>
<organism evidence="2 3">
    <name type="scientific">Coprococcus comes</name>
    <dbReference type="NCBI Taxonomy" id="410072"/>
    <lineage>
        <taxon>Bacteria</taxon>
        <taxon>Bacillati</taxon>
        <taxon>Bacillota</taxon>
        <taxon>Clostridia</taxon>
        <taxon>Lachnospirales</taxon>
        <taxon>Lachnospiraceae</taxon>
        <taxon>Coprococcus</taxon>
    </lineage>
</organism>
<dbReference type="SUPFAM" id="SSF88659">
    <property type="entry name" value="Sigma3 and sigma4 domains of RNA polymerase sigma factors"/>
    <property type="match status" value="1"/>
</dbReference>
<reference evidence="2" key="2">
    <citation type="submission" date="2022-11" db="EMBL/GenBank/DDBJ databases">
        <title>Draft genome sequence of Coprococcus comes strain 31264.</title>
        <authorList>
            <person name="Hisatomi A."/>
            <person name="Ohkuma M."/>
            <person name="Sakamoto M."/>
        </authorList>
    </citation>
    <scope>NUCLEOTIDE SEQUENCE</scope>
    <source>
        <strain evidence="2">JCM 31264</strain>
    </source>
</reference>
<comment type="caution">
    <text evidence="2">The sequence shown here is derived from an EMBL/GenBank/DDBJ whole genome shotgun (WGS) entry which is preliminary data.</text>
</comment>
<evidence type="ECO:0000256" key="1">
    <source>
        <dbReference type="SAM" id="Coils"/>
    </source>
</evidence>
<keyword evidence="1" id="KW-0175">Coiled coil</keyword>
<accession>A0AA37QCB8</accession>
<feature type="coiled-coil region" evidence="1">
    <location>
        <begin position="33"/>
        <end position="76"/>
    </location>
</feature>
<dbReference type="Gene3D" id="1.20.140.160">
    <property type="match status" value="1"/>
</dbReference>
<evidence type="ECO:0000313" key="3">
    <source>
        <dbReference type="Proteomes" id="UP001145109"/>
    </source>
</evidence>
<dbReference type="AlphaFoldDB" id="A0AA37QCB8"/>
<evidence type="ECO:0000313" key="2">
    <source>
        <dbReference type="EMBL" id="GLG87260.1"/>
    </source>
</evidence>
<gene>
    <name evidence="2" type="ORF">comes_18050</name>
</gene>
<dbReference type="InterPro" id="IPR013324">
    <property type="entry name" value="RNA_pol_sigma_r3/r4-like"/>
</dbReference>
<reference evidence="2" key="1">
    <citation type="submission" date="2022-09" db="EMBL/GenBank/DDBJ databases">
        <title>Draft genome sequence of Coprococcus comes strain 31264.</title>
        <authorList>
            <person name="Atsushi H."/>
            <person name="Moriya O."/>
            <person name="Mitsuo S."/>
        </authorList>
    </citation>
    <scope>NUCLEOTIDE SEQUENCE</scope>
    <source>
        <strain evidence="2">JCM 31264</strain>
    </source>
</reference>
<evidence type="ECO:0008006" key="4">
    <source>
        <dbReference type="Google" id="ProtNLM"/>
    </source>
</evidence>
<dbReference type="EMBL" id="BSCI01000009">
    <property type="protein sequence ID" value="GLG87260.1"/>
    <property type="molecule type" value="Genomic_DNA"/>
</dbReference>
<sequence>MNKNTYTGSKLQNHFTAYLLEFIKGRRYAFLDRKIKRADTEELLENIEQMEARVVIEELLEERNREQLLLQEAEGKYPEWNKMSDEHLVAAIYLLSDEERKLIYQHVFEERTFKEMSRLNGLSEDRCKGIYYYAIKKIRKMMGGRR</sequence>
<dbReference type="RefSeq" id="WP_055248512.1">
    <property type="nucleotide sequence ID" value="NZ_BSCI01000009.1"/>
</dbReference>